<dbReference type="Pfam" id="PF14121">
    <property type="entry name" value="Porin_10"/>
    <property type="match status" value="1"/>
</dbReference>
<dbReference type="STRING" id="1121098.HMPREF1534_00358"/>
<evidence type="ECO:0000256" key="1">
    <source>
        <dbReference type="SAM" id="SignalP"/>
    </source>
</evidence>
<dbReference type="RefSeq" id="WP_005936317.1">
    <property type="nucleotide sequence ID" value="NZ_KB890357.1"/>
</dbReference>
<sequence>MKRIFSLILLMFLCSQVMLQAQNTLNNNFGSSASGLSMGQRDRNGNPIDTTAVIDANTIPIGLYSWKIDSRFGNVTFVPVDTLTHAFQNTNDTGGMTGQYNYLGNLGSPRLSRLFFDRRDASQFFFTDPYDLTVLRPEDIIFTNTLSPFTNLSYYKTFDSRNGEERFKSYFAINANKRFGVGFYIDYLYGRGLYASQSTAFFNGGLFASYRGDKYNMHFIFNNDNLKIAENGGIADDRYITNPLDMAEGKKEYKSYDIPTNLNKVWNHNTSYHVFMTQRYNLGFHKEKTDSVTKDSVRIIQEFVPVTSFIHTLQVDLNGRKYISYDDEQNQKYFEHNYLGNDSIDKTRRSSIKNTIGISLHEGFNKWAKAGLTAFMSYEYRNFTLTDTTDVPKERRLGHYKESVLSIGGELSKRQGKLLHYNILGELAIAGEDAGQFNIEGNGDLNIPLFGDTIRLEANAFIKNQNPVFYFRHFHSKHYWWNNDDLSKIMRTRLEGKLSFDKWGTTLRAGVENIKNYTYLANTSVPVKDNEGKILSFKNNAAVEQYTGNIQVLSAVLQQKLKFGILHLDGEVAYQKSSKQDILPLPELSMYGNLYIKTGLAKKVLQLELGADVRYFTKYYAPDYSPAIGQFYNQNPEDKIEIGSYPIVNVYANLHLKRTRFFVMMYHINQGSGSSRYFLAPHYPINPRTIKFGLSWNFFD</sequence>
<protein>
    <recommendedName>
        <fullName evidence="4">Porin</fullName>
    </recommendedName>
</protein>
<accession>U6RPM2</accession>
<dbReference type="InterPro" id="IPR025631">
    <property type="entry name" value="Porin_10"/>
</dbReference>
<organism evidence="2 3">
    <name type="scientific">Phocaeicola massiliensis B84634 = Timone 84634 = DSM 17679 = JCM 13223</name>
    <dbReference type="NCBI Taxonomy" id="1121098"/>
    <lineage>
        <taxon>Bacteria</taxon>
        <taxon>Pseudomonadati</taxon>
        <taxon>Bacteroidota</taxon>
        <taxon>Bacteroidia</taxon>
        <taxon>Bacteroidales</taxon>
        <taxon>Bacteroidaceae</taxon>
        <taxon>Phocaeicola</taxon>
    </lineage>
</organism>
<dbReference type="EMBL" id="AQHY01000006">
    <property type="protein sequence ID" value="EOA57982.1"/>
    <property type="molecule type" value="Genomic_DNA"/>
</dbReference>
<dbReference type="Proteomes" id="UP000017831">
    <property type="component" value="Unassembled WGS sequence"/>
</dbReference>
<keyword evidence="3" id="KW-1185">Reference proteome</keyword>
<evidence type="ECO:0000313" key="2">
    <source>
        <dbReference type="EMBL" id="EOA57982.1"/>
    </source>
</evidence>
<reference evidence="2 3" key="1">
    <citation type="submission" date="2013-04" db="EMBL/GenBank/DDBJ databases">
        <title>The Genome Sequence of Bacteroides massiliensis DSM 17679.</title>
        <authorList>
            <consortium name="The Broad Institute Genomics Platform"/>
            <person name="Earl A."/>
            <person name="Ward D."/>
            <person name="Feldgarden M."/>
            <person name="Gevers D."/>
            <person name="Martens E."/>
            <person name="Fenner L."/>
            <person name="Roux V."/>
            <person name="Mallet M.N."/>
            <person name="Raoult D."/>
            <person name="Walker B."/>
            <person name="Young S."/>
            <person name="Zeng Q."/>
            <person name="Gargeya S."/>
            <person name="Fitzgerald M."/>
            <person name="Haas B."/>
            <person name="Abouelleil A."/>
            <person name="Allen A.W."/>
            <person name="Alvarado L."/>
            <person name="Arachchi H.M."/>
            <person name="Berlin A.M."/>
            <person name="Chapman S.B."/>
            <person name="Gainer-Dewar J."/>
            <person name="Goldberg J."/>
            <person name="Griggs A."/>
            <person name="Gujja S."/>
            <person name="Hansen M."/>
            <person name="Howarth C."/>
            <person name="Imamovic A."/>
            <person name="Ireland A."/>
            <person name="Larimer J."/>
            <person name="McCowan C."/>
            <person name="Murphy C."/>
            <person name="Pearson M."/>
            <person name="Poon T.W."/>
            <person name="Priest M."/>
            <person name="Roberts A."/>
            <person name="Saif S."/>
            <person name="Shea T."/>
            <person name="Sisk P."/>
            <person name="Sykes S."/>
            <person name="Wortman J."/>
            <person name="Nusbaum C."/>
            <person name="Birren B."/>
        </authorList>
    </citation>
    <scope>NUCLEOTIDE SEQUENCE [LARGE SCALE GENOMIC DNA]</scope>
    <source>
        <strain evidence="3">B84634 / Timone 84634 / DSM 17679 / JCM 13223</strain>
    </source>
</reference>
<dbReference type="OrthoDB" id="1489309at2"/>
<gene>
    <name evidence="2" type="ORF">HMPREF1534_00358</name>
</gene>
<dbReference type="PATRIC" id="fig|1121098.3.peg.364"/>
<name>U6RPM2_9BACT</name>
<feature type="signal peptide" evidence="1">
    <location>
        <begin position="1"/>
        <end position="21"/>
    </location>
</feature>
<dbReference type="AlphaFoldDB" id="U6RPM2"/>
<feature type="chain" id="PRO_5004676923" description="Porin" evidence="1">
    <location>
        <begin position="22"/>
        <end position="700"/>
    </location>
</feature>
<dbReference type="HOGENOM" id="CLU_025041_0_0_10"/>
<comment type="caution">
    <text evidence="2">The sequence shown here is derived from an EMBL/GenBank/DDBJ whole genome shotgun (WGS) entry which is preliminary data.</text>
</comment>
<evidence type="ECO:0000313" key="3">
    <source>
        <dbReference type="Proteomes" id="UP000017831"/>
    </source>
</evidence>
<proteinExistence type="predicted"/>
<evidence type="ECO:0008006" key="4">
    <source>
        <dbReference type="Google" id="ProtNLM"/>
    </source>
</evidence>
<dbReference type="GeneID" id="60063565"/>
<keyword evidence="1" id="KW-0732">Signal</keyword>
<dbReference type="eggNOG" id="COG4206">
    <property type="taxonomic scope" value="Bacteria"/>
</dbReference>